<dbReference type="GO" id="GO:0006310">
    <property type="term" value="P:DNA recombination"/>
    <property type="evidence" value="ECO:0007669"/>
    <property type="project" value="UniProtKB-KW"/>
</dbReference>
<dbReference type="InterPro" id="IPR010285">
    <property type="entry name" value="DNA_helicase_pif1-like_DEAD"/>
</dbReference>
<keyword evidence="1" id="KW-0067">ATP-binding</keyword>
<feature type="domain" description="DNA helicase Pif1-like DEAD-box helicase" evidence="2">
    <location>
        <begin position="36"/>
        <end position="82"/>
    </location>
</feature>
<feature type="domain" description="DNA helicase Pif1-like 2B" evidence="3">
    <location>
        <begin position="147"/>
        <end position="172"/>
    </location>
</feature>
<evidence type="ECO:0000313" key="4">
    <source>
        <dbReference type="EMBL" id="GEU40509.1"/>
    </source>
</evidence>
<dbReference type="GO" id="GO:0016787">
    <property type="term" value="F:hydrolase activity"/>
    <property type="evidence" value="ECO:0007669"/>
    <property type="project" value="UniProtKB-KW"/>
</dbReference>
<organism evidence="4">
    <name type="scientific">Tanacetum cinerariifolium</name>
    <name type="common">Dalmatian daisy</name>
    <name type="synonym">Chrysanthemum cinerariifolium</name>
    <dbReference type="NCBI Taxonomy" id="118510"/>
    <lineage>
        <taxon>Eukaryota</taxon>
        <taxon>Viridiplantae</taxon>
        <taxon>Streptophyta</taxon>
        <taxon>Embryophyta</taxon>
        <taxon>Tracheophyta</taxon>
        <taxon>Spermatophyta</taxon>
        <taxon>Magnoliopsida</taxon>
        <taxon>eudicotyledons</taxon>
        <taxon>Gunneridae</taxon>
        <taxon>Pentapetalae</taxon>
        <taxon>asterids</taxon>
        <taxon>campanulids</taxon>
        <taxon>Asterales</taxon>
        <taxon>Asteraceae</taxon>
        <taxon>Asteroideae</taxon>
        <taxon>Anthemideae</taxon>
        <taxon>Anthemidinae</taxon>
        <taxon>Tanacetum</taxon>
    </lineage>
</organism>
<evidence type="ECO:0000259" key="2">
    <source>
        <dbReference type="Pfam" id="PF05970"/>
    </source>
</evidence>
<sequence>MSYPDDEYNMDGYNKLVYDELKYDKIKLKSLHDALHCMEALDRTMCDLMFVPDKVFSGKVVVFGGDFRLILQVIPNSTRHEEFSDWILDIGDGKVGGKMMARLLAILAPTHDEVDKINDRMTPCYLEKKMDITFDETLYSEDFLNTIIPHHELRLEVGAHVMCLRNIDQRAGIR</sequence>
<dbReference type="Pfam" id="PF21530">
    <property type="entry name" value="Pif1_2B_dom"/>
    <property type="match status" value="1"/>
</dbReference>
<keyword evidence="1" id="KW-0227">DNA damage</keyword>
<protein>
    <recommendedName>
        <fullName evidence="1">ATP-dependent DNA helicase</fullName>
        <ecNumber evidence="1">5.6.2.3</ecNumber>
    </recommendedName>
</protein>
<dbReference type="EMBL" id="BKCJ010001311">
    <property type="protein sequence ID" value="GEU40509.1"/>
    <property type="molecule type" value="Genomic_DNA"/>
</dbReference>
<dbReference type="PANTHER" id="PTHR10492:SF101">
    <property type="entry name" value="ATP-DEPENDENT DNA HELICASE"/>
    <property type="match status" value="1"/>
</dbReference>
<keyword evidence="1" id="KW-0378">Hydrolase</keyword>
<reference evidence="4" key="1">
    <citation type="journal article" date="2019" name="Sci. Rep.">
        <title>Draft genome of Tanacetum cinerariifolium, the natural source of mosquito coil.</title>
        <authorList>
            <person name="Yamashiro T."/>
            <person name="Shiraishi A."/>
            <person name="Satake H."/>
            <person name="Nakayama K."/>
        </authorList>
    </citation>
    <scope>NUCLEOTIDE SEQUENCE</scope>
</reference>
<dbReference type="GO" id="GO:0000723">
    <property type="term" value="P:telomere maintenance"/>
    <property type="evidence" value="ECO:0007669"/>
    <property type="project" value="InterPro"/>
</dbReference>
<name>A0A6L2JUV2_TANCI</name>
<comment type="similarity">
    <text evidence="1">Belongs to the helicase family.</text>
</comment>
<accession>A0A6L2JUV2</accession>
<keyword evidence="1" id="KW-0347">Helicase</keyword>
<keyword evidence="1" id="KW-0547">Nucleotide-binding</keyword>
<dbReference type="AlphaFoldDB" id="A0A6L2JUV2"/>
<dbReference type="InterPro" id="IPR049163">
    <property type="entry name" value="Pif1-like_2B_dom"/>
</dbReference>
<keyword evidence="1" id="KW-0234">DNA repair</keyword>
<comment type="catalytic activity">
    <reaction evidence="1">
        <text>ATP + H2O = ADP + phosphate + H(+)</text>
        <dbReference type="Rhea" id="RHEA:13065"/>
        <dbReference type="ChEBI" id="CHEBI:15377"/>
        <dbReference type="ChEBI" id="CHEBI:15378"/>
        <dbReference type="ChEBI" id="CHEBI:30616"/>
        <dbReference type="ChEBI" id="CHEBI:43474"/>
        <dbReference type="ChEBI" id="CHEBI:456216"/>
        <dbReference type="EC" id="5.6.2.3"/>
    </reaction>
</comment>
<dbReference type="GO" id="GO:0006281">
    <property type="term" value="P:DNA repair"/>
    <property type="evidence" value="ECO:0007669"/>
    <property type="project" value="UniProtKB-KW"/>
</dbReference>
<gene>
    <name evidence="4" type="ORF">Tci_012487</name>
</gene>
<evidence type="ECO:0000256" key="1">
    <source>
        <dbReference type="RuleBase" id="RU363044"/>
    </source>
</evidence>
<dbReference type="GO" id="GO:0043139">
    <property type="term" value="F:5'-3' DNA helicase activity"/>
    <property type="evidence" value="ECO:0007669"/>
    <property type="project" value="UniProtKB-EC"/>
</dbReference>
<evidence type="ECO:0000259" key="3">
    <source>
        <dbReference type="Pfam" id="PF21530"/>
    </source>
</evidence>
<dbReference type="PANTHER" id="PTHR10492">
    <property type="match status" value="1"/>
</dbReference>
<comment type="cofactor">
    <cofactor evidence="1">
        <name>Mg(2+)</name>
        <dbReference type="ChEBI" id="CHEBI:18420"/>
    </cofactor>
</comment>
<dbReference type="GO" id="GO:0005524">
    <property type="term" value="F:ATP binding"/>
    <property type="evidence" value="ECO:0007669"/>
    <property type="project" value="UniProtKB-KW"/>
</dbReference>
<dbReference type="Pfam" id="PF05970">
    <property type="entry name" value="PIF1"/>
    <property type="match status" value="1"/>
</dbReference>
<keyword evidence="1" id="KW-0233">DNA recombination</keyword>
<dbReference type="EC" id="5.6.2.3" evidence="1"/>
<proteinExistence type="inferred from homology"/>
<comment type="caution">
    <text evidence="4">The sequence shown here is derived from an EMBL/GenBank/DDBJ whole genome shotgun (WGS) entry which is preliminary data.</text>
</comment>